<keyword evidence="2" id="KW-1185">Reference proteome</keyword>
<evidence type="ECO:0000313" key="2">
    <source>
        <dbReference type="Proteomes" id="UP001524473"/>
    </source>
</evidence>
<accession>A0ABT1RZY0</accession>
<protein>
    <recommendedName>
        <fullName evidence="3">Alpha-L-rhamnosidase-like protein</fullName>
    </recommendedName>
</protein>
<reference evidence="1 2" key="1">
    <citation type="submission" date="2022-06" db="EMBL/GenBank/DDBJ databases">
        <title>Isolation of gut microbiota from human fecal samples.</title>
        <authorList>
            <person name="Pamer E.G."/>
            <person name="Barat B."/>
            <person name="Waligurski E."/>
            <person name="Medina S."/>
            <person name="Paddock L."/>
            <person name="Mostad J."/>
        </authorList>
    </citation>
    <scope>NUCLEOTIDE SEQUENCE [LARGE SCALE GENOMIC DNA]</scope>
    <source>
        <strain evidence="1 2">DFI.9.73</strain>
    </source>
</reference>
<dbReference type="InterPro" id="IPR053161">
    <property type="entry name" value="Ulvan_degrading_GH"/>
</dbReference>
<dbReference type="PANTHER" id="PTHR36848">
    <property type="entry name" value="DNA-BINDING PROTEIN (PUTATIVE SECRETED PROTEIN)-RELATED"/>
    <property type="match status" value="1"/>
</dbReference>
<dbReference type="RefSeq" id="WP_066864261.1">
    <property type="nucleotide sequence ID" value="NZ_CABKVV010000013.1"/>
</dbReference>
<dbReference type="GeneID" id="90532144"/>
<dbReference type="PANTHER" id="PTHR36848:SF2">
    <property type="entry name" value="SECRETED PROTEIN"/>
    <property type="match status" value="1"/>
</dbReference>
<dbReference type="EMBL" id="JANFZH010000021">
    <property type="protein sequence ID" value="MCQ4840239.1"/>
    <property type="molecule type" value="Genomic_DNA"/>
</dbReference>
<sequence>MDYLKEFEHPSSRFRGAPFWAWNTKLDRDTILKQIDVFREMGMGGFTMHCRTGLNTPYLGEEFLDVVKACVDKAGALQMKACLYDEDRWPSGACGGAVTKDPEFRSRYLVFTPFSKEEGTGRKESESISAAKGVFTGKGTELARYQIELRDGRLAAYRRLAPEEEADGAWYAYLEISEPSSWYNNETYVNTLNKRAIERFAETTHEVYAGAVGAEFGKAVPSIFTDEPQFVHKETLGKAEEKKPLILPYTDDFEDSYRAAYGESFLDRLPEVVWELPDGVRSLTRYRYHDHIAQRFAEAFSDTLGEWCESHGIALTGHMMEEPTLQSQTAAISEAMRHYRGFQIPGIDMLCDSREYTTAKQAQSAVHQFGRNEMTSELYGVTNWDFDFRRHKLQGDWQAALGVTHRVHHLSWVSMEGEAKRDYPASIFFQSPWYREYRLLEDHYARVNTALQSGRPQVRIGVIHPIESYWLWFGPKEQTADMREKLERQFQEVTEWLLFGLLDFDYICESLLQEMPEGNDGKFQVGEMAYDAVVVPGCVTLRRETLRRLSAFAAEGGKVVFLGEAPTHVDAVPSEEPQRLAEACTQIGFDRSLLLRELEPWRLVDLKDENGVRTNEYLSQLRKTEEGYLLFLANGRAIHGEDVPEARKLTVELPAEYKLTLLDTLTGKRSPLPAEYHGGRTVLQREFYGQDSLLLQLEPGRNPAGQTQKQPSRVLVSPLCHGKGYRLEEPNALLLDQAEYAVDGGSFQPCEELLRADTAVRKRLGYPADGGNVAQPWTLEEEPYEHQVSLRFTIEAEQNVGRVKLALEQAALASVSWDGEPVKGKPEGWYVDPCLSVLPLAEVTAGRHTLEIVLPYHSKSSLEWCYLLGEFGVRVRGRTAVLTAMPADVGFGDLTNQGFPFYGGNFTYLLEVETEEGEYELSAAKYRSPVLCVKVDGEKRGDIAFSPYRVSLGRLSRGRHLIELTACGSRINTFGQVHLTDEELTWFGPESWRTGGDRFSYEYQLKRTGVLAAPMLFKLI</sequence>
<comment type="caution">
    <text evidence="1">The sequence shown here is derived from an EMBL/GenBank/DDBJ whole genome shotgun (WGS) entry which is preliminary data.</text>
</comment>
<dbReference type="CDD" id="cd03143">
    <property type="entry name" value="A4_beta-galactosidase_middle_domain"/>
    <property type="match status" value="1"/>
</dbReference>
<name>A0ABT1RZY0_9FIRM</name>
<gene>
    <name evidence="1" type="ORF">NE695_09980</name>
</gene>
<evidence type="ECO:0000313" key="1">
    <source>
        <dbReference type="EMBL" id="MCQ4840239.1"/>
    </source>
</evidence>
<dbReference type="InterPro" id="IPR029062">
    <property type="entry name" value="Class_I_gatase-like"/>
</dbReference>
<dbReference type="Gene3D" id="3.40.50.880">
    <property type="match status" value="1"/>
</dbReference>
<organism evidence="1 2">
    <name type="scientific">Neglectibacter timonensis</name>
    <dbReference type="NCBI Taxonomy" id="1776382"/>
    <lineage>
        <taxon>Bacteria</taxon>
        <taxon>Bacillati</taxon>
        <taxon>Bacillota</taxon>
        <taxon>Clostridia</taxon>
        <taxon>Eubacteriales</taxon>
        <taxon>Oscillospiraceae</taxon>
        <taxon>Neglectibacter</taxon>
    </lineage>
</organism>
<dbReference type="Proteomes" id="UP001524473">
    <property type="component" value="Unassembled WGS sequence"/>
</dbReference>
<proteinExistence type="predicted"/>
<evidence type="ECO:0008006" key="3">
    <source>
        <dbReference type="Google" id="ProtNLM"/>
    </source>
</evidence>